<accession>A0A0P8BDH4</accession>
<reference evidence="2 3" key="1">
    <citation type="submission" date="2015-09" db="EMBL/GenBank/DDBJ databases">
        <title>Identification and resolution of microdiversity through metagenomic sequencing of parallel consortia.</title>
        <authorList>
            <person name="Nelson W.C."/>
            <person name="Romine M.F."/>
            <person name="Lindemann S.R."/>
        </authorList>
    </citation>
    <scope>NUCLEOTIDE SEQUENCE [LARGE SCALE GENOMIC DNA]</scope>
    <source>
        <strain evidence="2">Ana</strain>
    </source>
</reference>
<dbReference type="SUPFAM" id="SSF47413">
    <property type="entry name" value="lambda repressor-like DNA-binding domains"/>
    <property type="match status" value="1"/>
</dbReference>
<dbReference type="Pfam" id="PF12773">
    <property type="entry name" value="DZR"/>
    <property type="match status" value="1"/>
</dbReference>
<dbReference type="Pfam" id="PF01381">
    <property type="entry name" value="HTH_3"/>
    <property type="match status" value="1"/>
</dbReference>
<feature type="domain" description="HTH cro/C1-type" evidence="1">
    <location>
        <begin position="20"/>
        <end position="75"/>
    </location>
</feature>
<sequence length="157" mass="17114">MSTTNTRQLPKAQESLADYVNRQREALGLTRIALAERAGIHKQSLGKIERGQTQTLNRRTLSSLSKALEVPIDYLDAVTRGQTGTLGPSLKFCPQCWQAGTAPDPIWTDARSQFCFMCGSGLQDACGACGEPLHSLTFRFCPHCGQPYKGAQQPADT</sequence>
<dbReference type="GO" id="GO:0003677">
    <property type="term" value="F:DNA binding"/>
    <property type="evidence" value="ECO:0007669"/>
    <property type="project" value="InterPro"/>
</dbReference>
<evidence type="ECO:0000313" key="2">
    <source>
        <dbReference type="EMBL" id="KPQ31656.1"/>
    </source>
</evidence>
<dbReference type="CDD" id="cd00093">
    <property type="entry name" value="HTH_XRE"/>
    <property type="match status" value="1"/>
</dbReference>
<dbReference type="Gene3D" id="1.10.260.40">
    <property type="entry name" value="lambda repressor-like DNA-binding domains"/>
    <property type="match status" value="1"/>
</dbReference>
<dbReference type="InterPro" id="IPR010982">
    <property type="entry name" value="Lambda_DNA-bd_dom_sf"/>
</dbReference>
<dbReference type="InterPro" id="IPR025874">
    <property type="entry name" value="DZR"/>
</dbReference>
<evidence type="ECO:0000313" key="3">
    <source>
        <dbReference type="Proteomes" id="UP000050465"/>
    </source>
</evidence>
<protein>
    <submittedName>
        <fullName evidence="2">Double zinc ribbon/Helix-turn-helix</fullName>
    </submittedName>
</protein>
<dbReference type="EMBL" id="LJZR01000090">
    <property type="protein sequence ID" value="KPQ31656.1"/>
    <property type="molecule type" value="Genomic_DNA"/>
</dbReference>
<name>A0A0P8BDH4_9CYAN</name>
<dbReference type="STRING" id="1666911.HLUCCA11_23295"/>
<evidence type="ECO:0000259" key="1">
    <source>
        <dbReference type="PROSITE" id="PS50943"/>
    </source>
</evidence>
<dbReference type="PROSITE" id="PS50943">
    <property type="entry name" value="HTH_CROC1"/>
    <property type="match status" value="1"/>
</dbReference>
<dbReference type="InterPro" id="IPR001387">
    <property type="entry name" value="Cro/C1-type_HTH"/>
</dbReference>
<proteinExistence type="predicted"/>
<comment type="caution">
    <text evidence="2">The sequence shown here is derived from an EMBL/GenBank/DDBJ whole genome shotgun (WGS) entry which is preliminary data.</text>
</comment>
<dbReference type="SMART" id="SM00530">
    <property type="entry name" value="HTH_XRE"/>
    <property type="match status" value="1"/>
</dbReference>
<dbReference type="Proteomes" id="UP000050465">
    <property type="component" value="Unassembled WGS sequence"/>
</dbReference>
<dbReference type="AlphaFoldDB" id="A0A0P8BDH4"/>
<gene>
    <name evidence="2" type="ORF">HLUCCA11_23295</name>
</gene>
<organism evidence="2 3">
    <name type="scientific">Phormidesmis priestleyi Ana</name>
    <dbReference type="NCBI Taxonomy" id="1666911"/>
    <lineage>
        <taxon>Bacteria</taxon>
        <taxon>Bacillati</taxon>
        <taxon>Cyanobacteriota</taxon>
        <taxon>Cyanophyceae</taxon>
        <taxon>Leptolyngbyales</taxon>
        <taxon>Leptolyngbyaceae</taxon>
        <taxon>Phormidesmis</taxon>
    </lineage>
</organism>